<accession>A0ABW2L8F0</accession>
<proteinExistence type="predicted"/>
<reference evidence="2" key="1">
    <citation type="journal article" date="2019" name="Int. J. Syst. Evol. Microbiol.">
        <title>The Global Catalogue of Microorganisms (GCM) 10K type strain sequencing project: providing services to taxonomists for standard genome sequencing and annotation.</title>
        <authorList>
            <consortium name="The Broad Institute Genomics Platform"/>
            <consortium name="The Broad Institute Genome Sequencing Center for Infectious Disease"/>
            <person name="Wu L."/>
            <person name="Ma J."/>
        </authorList>
    </citation>
    <scope>NUCLEOTIDE SEQUENCE [LARGE SCALE GENOMIC DNA]</scope>
    <source>
        <strain evidence="2">CGMCC 4.1467</strain>
    </source>
</reference>
<gene>
    <name evidence="1" type="ORF">ACFQY0_09735</name>
</gene>
<evidence type="ECO:0000313" key="1">
    <source>
        <dbReference type="EMBL" id="MFC7337455.1"/>
    </source>
</evidence>
<keyword evidence="2" id="KW-1185">Reference proteome</keyword>
<sequence length="161" mass="17383">MRPPVILIHRGILENPRFSGPTPFTGHRPLSLVTAKPIPKDVDVLVEVDDGMPLGKLARLTRQLLGKTLQSGDGCAADVFISSPKGEYLGRICSYKNCAPDIQTSCQAKHCGRRTHLCDDLQNVHLDPSLVAAPPLSLVPDIVAHTGIPDDVREILVAGLR</sequence>
<dbReference type="Proteomes" id="UP001596472">
    <property type="component" value="Unassembled WGS sequence"/>
</dbReference>
<evidence type="ECO:0000313" key="2">
    <source>
        <dbReference type="Proteomes" id="UP001596472"/>
    </source>
</evidence>
<protein>
    <submittedName>
        <fullName evidence="1">Uncharacterized protein</fullName>
    </submittedName>
</protein>
<organism evidence="1 2">
    <name type="scientific">Haloferula chungangensis</name>
    <dbReference type="NCBI Taxonomy" id="1048331"/>
    <lineage>
        <taxon>Bacteria</taxon>
        <taxon>Pseudomonadati</taxon>
        <taxon>Verrucomicrobiota</taxon>
        <taxon>Verrucomicrobiia</taxon>
        <taxon>Verrucomicrobiales</taxon>
        <taxon>Verrucomicrobiaceae</taxon>
        <taxon>Haloferula</taxon>
    </lineage>
</organism>
<dbReference type="EMBL" id="JBHTBS010000004">
    <property type="protein sequence ID" value="MFC7337455.1"/>
    <property type="molecule type" value="Genomic_DNA"/>
</dbReference>
<dbReference type="RefSeq" id="WP_379711741.1">
    <property type="nucleotide sequence ID" value="NZ_JBHTBS010000004.1"/>
</dbReference>
<name>A0ABW2L8F0_9BACT</name>
<comment type="caution">
    <text evidence="1">The sequence shown here is derived from an EMBL/GenBank/DDBJ whole genome shotgun (WGS) entry which is preliminary data.</text>
</comment>